<evidence type="ECO:0000256" key="2">
    <source>
        <dbReference type="ARBA" id="ARBA00004791"/>
    </source>
</evidence>
<feature type="binding site" evidence="11">
    <location>
        <position position="53"/>
    </location>
    <ligand>
        <name>UMP</name>
        <dbReference type="ChEBI" id="CHEBI:57865"/>
    </ligand>
</feature>
<evidence type="ECO:0000256" key="9">
    <source>
        <dbReference type="ARBA" id="ARBA00022975"/>
    </source>
</evidence>
<keyword evidence="9 11" id="KW-0665">Pyrimidine biosynthesis</keyword>
<feature type="binding site" evidence="11">
    <location>
        <position position="161"/>
    </location>
    <ligand>
        <name>ATP</name>
        <dbReference type="ChEBI" id="CHEBI:30616"/>
    </ligand>
</feature>
<dbReference type="GO" id="GO:0005524">
    <property type="term" value="F:ATP binding"/>
    <property type="evidence" value="ECO:0007669"/>
    <property type="project" value="UniProtKB-KW"/>
</dbReference>
<feature type="binding site" evidence="11">
    <location>
        <position position="58"/>
    </location>
    <ligand>
        <name>ATP</name>
        <dbReference type="ChEBI" id="CHEBI:30616"/>
    </ligand>
</feature>
<comment type="caution">
    <text evidence="13">The sequence shown here is derived from an EMBL/GenBank/DDBJ whole genome shotgun (WGS) entry which is preliminary data.</text>
</comment>
<evidence type="ECO:0000256" key="8">
    <source>
        <dbReference type="ARBA" id="ARBA00022840"/>
    </source>
</evidence>
<evidence type="ECO:0000256" key="10">
    <source>
        <dbReference type="ARBA" id="ARBA00047767"/>
    </source>
</evidence>
<dbReference type="HAMAP" id="MF_01220_B">
    <property type="entry name" value="PyrH_B"/>
    <property type="match status" value="1"/>
</dbReference>
<feature type="binding site" evidence="11">
    <location>
        <position position="73"/>
    </location>
    <ligand>
        <name>UMP</name>
        <dbReference type="ChEBI" id="CHEBI:57865"/>
    </ligand>
</feature>
<gene>
    <name evidence="11" type="primary">pyrH</name>
    <name evidence="13" type="ORF">E6K71_08435</name>
</gene>
<evidence type="ECO:0000259" key="12">
    <source>
        <dbReference type="Pfam" id="PF00696"/>
    </source>
</evidence>
<keyword evidence="11" id="KW-0021">Allosteric enzyme</keyword>
<protein>
    <recommendedName>
        <fullName evidence="11">Uridylate kinase</fullName>
        <shortName evidence="11">UK</shortName>
        <ecNumber evidence="11">2.7.4.22</ecNumber>
    </recommendedName>
    <alternativeName>
        <fullName evidence="11">Uridine monophosphate kinase</fullName>
        <shortName evidence="11">UMP kinase</shortName>
        <shortName evidence="11">UMPK</shortName>
    </alternativeName>
</protein>
<accession>A0A538S9G5</accession>
<dbReference type="CDD" id="cd04254">
    <property type="entry name" value="AAK_UMPK-PyrH-Ec"/>
    <property type="match status" value="1"/>
</dbReference>
<comment type="function">
    <text evidence="11">Catalyzes the reversible phosphorylation of UMP to UDP.</text>
</comment>
<dbReference type="AlphaFoldDB" id="A0A538S9G5"/>
<comment type="similarity">
    <text evidence="3 11">Belongs to the UMP kinase family.</text>
</comment>
<comment type="pathway">
    <text evidence="2 11">Pyrimidine metabolism; CTP biosynthesis via de novo pathway; UDP from UMP (UMPK route): step 1/1.</text>
</comment>
<evidence type="ECO:0000313" key="13">
    <source>
        <dbReference type="EMBL" id="TMQ48013.1"/>
    </source>
</evidence>
<dbReference type="PIRSF" id="PIRSF005650">
    <property type="entry name" value="Uridylate_kin"/>
    <property type="match status" value="1"/>
</dbReference>
<dbReference type="InterPro" id="IPR011817">
    <property type="entry name" value="Uridylate_kinase"/>
</dbReference>
<feature type="binding site" evidence="11">
    <location>
        <position position="167"/>
    </location>
    <ligand>
        <name>ATP</name>
        <dbReference type="ChEBI" id="CHEBI:30616"/>
    </ligand>
</feature>
<keyword evidence="4 11" id="KW-0963">Cytoplasm</keyword>
<evidence type="ECO:0000313" key="14">
    <source>
        <dbReference type="Proteomes" id="UP000316292"/>
    </source>
</evidence>
<feature type="binding site" evidence="11">
    <location>
        <begin position="11"/>
        <end position="14"/>
    </location>
    <ligand>
        <name>ATP</name>
        <dbReference type="ChEBI" id="CHEBI:30616"/>
    </ligand>
</feature>
<sequence>MTPSRRRLLLKLSGEVLAGDQGQGIDAPALERLAGEIQEGLQGGTELGIVMGGGNIIRGSAASSDGMDRATADSMGMLATVINALALQDFLERRGLSTRVLSAIEMRALAEPYIRRRAVRHLEKGRVVLLAAGTGHPYFTTDTAAVLRAVEISADVLLKGTKVDGVFSEDPIRNPAAVRYDSLSYPEAIDRRLQVMDMTAFTMGMDNRLPIVVFNVTVPGNLTRALRGDPVGTRVLVEV</sequence>
<comment type="catalytic activity">
    <reaction evidence="10 11">
        <text>UMP + ATP = UDP + ADP</text>
        <dbReference type="Rhea" id="RHEA:24400"/>
        <dbReference type="ChEBI" id="CHEBI:30616"/>
        <dbReference type="ChEBI" id="CHEBI:57865"/>
        <dbReference type="ChEBI" id="CHEBI:58223"/>
        <dbReference type="ChEBI" id="CHEBI:456216"/>
        <dbReference type="EC" id="2.7.4.22"/>
    </reaction>
</comment>
<dbReference type="EC" id="2.7.4.22" evidence="11"/>
<dbReference type="Gene3D" id="3.40.1160.10">
    <property type="entry name" value="Acetylglutamate kinase-like"/>
    <property type="match status" value="1"/>
</dbReference>
<dbReference type="Proteomes" id="UP000316292">
    <property type="component" value="Unassembled WGS sequence"/>
</dbReference>
<dbReference type="Pfam" id="PF00696">
    <property type="entry name" value="AA_kinase"/>
    <property type="match status" value="1"/>
</dbReference>
<feature type="domain" description="Aspartate/glutamate/uridylate kinase" evidence="12">
    <location>
        <begin position="7"/>
        <end position="215"/>
    </location>
</feature>
<keyword evidence="6 11" id="KW-0547">Nucleotide-binding</keyword>
<feature type="binding site" evidence="11">
    <location>
        <begin position="134"/>
        <end position="141"/>
    </location>
    <ligand>
        <name>UMP</name>
        <dbReference type="ChEBI" id="CHEBI:57865"/>
    </ligand>
</feature>
<reference evidence="13 14" key="1">
    <citation type="journal article" date="2019" name="Nat. Microbiol.">
        <title>Mediterranean grassland soil C-N compound turnover is dependent on rainfall and depth, and is mediated by genomically divergent microorganisms.</title>
        <authorList>
            <person name="Diamond S."/>
            <person name="Andeer P.F."/>
            <person name="Li Z."/>
            <person name="Crits-Christoph A."/>
            <person name="Burstein D."/>
            <person name="Anantharaman K."/>
            <person name="Lane K.R."/>
            <person name="Thomas B.C."/>
            <person name="Pan C."/>
            <person name="Northen T.R."/>
            <person name="Banfield J.F."/>
        </authorList>
    </citation>
    <scope>NUCLEOTIDE SEQUENCE [LARGE SCALE GENOMIC DNA]</scope>
    <source>
        <strain evidence="13">WS_1</strain>
    </source>
</reference>
<name>A0A538S9G5_UNCEI</name>
<evidence type="ECO:0000256" key="5">
    <source>
        <dbReference type="ARBA" id="ARBA00022679"/>
    </source>
</evidence>
<evidence type="ECO:0000256" key="11">
    <source>
        <dbReference type="HAMAP-Rule" id="MF_01220"/>
    </source>
</evidence>
<feature type="binding site" evidence="11">
    <location>
        <position position="170"/>
    </location>
    <ligand>
        <name>ATP</name>
        <dbReference type="ChEBI" id="CHEBI:30616"/>
    </ligand>
</feature>
<dbReference type="PANTHER" id="PTHR42833">
    <property type="entry name" value="URIDYLATE KINASE"/>
    <property type="match status" value="1"/>
</dbReference>
<evidence type="ECO:0000256" key="3">
    <source>
        <dbReference type="ARBA" id="ARBA00007614"/>
    </source>
</evidence>
<dbReference type="EMBL" id="VBOR01000090">
    <property type="protein sequence ID" value="TMQ48013.1"/>
    <property type="molecule type" value="Genomic_DNA"/>
</dbReference>
<evidence type="ECO:0000256" key="1">
    <source>
        <dbReference type="ARBA" id="ARBA00004496"/>
    </source>
</evidence>
<dbReference type="InterPro" id="IPR015963">
    <property type="entry name" value="Uridylate_kinase_bac"/>
</dbReference>
<dbReference type="SUPFAM" id="SSF53633">
    <property type="entry name" value="Carbamate kinase-like"/>
    <property type="match status" value="1"/>
</dbReference>
<comment type="subunit">
    <text evidence="11">Homohexamer.</text>
</comment>
<dbReference type="GO" id="GO:0044210">
    <property type="term" value="P:'de novo' CTP biosynthetic process"/>
    <property type="evidence" value="ECO:0007669"/>
    <property type="project" value="UniProtKB-UniRule"/>
</dbReference>
<proteinExistence type="inferred from homology"/>
<keyword evidence="7 11" id="KW-0418">Kinase</keyword>
<feature type="binding site" evidence="11">
    <location>
        <position position="54"/>
    </location>
    <ligand>
        <name>ATP</name>
        <dbReference type="ChEBI" id="CHEBI:30616"/>
    </ligand>
</feature>
<dbReference type="UniPathway" id="UPA00159">
    <property type="reaction ID" value="UER00275"/>
</dbReference>
<keyword evidence="5 11" id="KW-0808">Transferase</keyword>
<evidence type="ECO:0000256" key="6">
    <source>
        <dbReference type="ARBA" id="ARBA00022741"/>
    </source>
</evidence>
<evidence type="ECO:0000256" key="7">
    <source>
        <dbReference type="ARBA" id="ARBA00022777"/>
    </source>
</evidence>
<comment type="caution">
    <text evidence="11">Lacks conserved residue(s) required for the propagation of feature annotation.</text>
</comment>
<comment type="activity regulation">
    <text evidence="11">Allosterically activated by GTP. Inhibited by UTP.</text>
</comment>
<comment type="subcellular location">
    <subcellularLocation>
        <location evidence="1 11">Cytoplasm</location>
    </subcellularLocation>
</comment>
<dbReference type="NCBIfam" id="TIGR02075">
    <property type="entry name" value="pyrH_bact"/>
    <property type="match status" value="1"/>
</dbReference>
<evidence type="ECO:0000256" key="4">
    <source>
        <dbReference type="ARBA" id="ARBA00022490"/>
    </source>
</evidence>
<feature type="region of interest" description="Involved in allosteric activation by GTP" evidence="11">
    <location>
        <begin position="19"/>
        <end position="24"/>
    </location>
</feature>
<dbReference type="InterPro" id="IPR036393">
    <property type="entry name" value="AceGlu_kinase-like_sf"/>
</dbReference>
<dbReference type="PANTHER" id="PTHR42833:SF4">
    <property type="entry name" value="URIDYLATE KINASE PUMPKIN, CHLOROPLASTIC"/>
    <property type="match status" value="1"/>
</dbReference>
<organism evidence="13 14">
    <name type="scientific">Eiseniibacteriota bacterium</name>
    <dbReference type="NCBI Taxonomy" id="2212470"/>
    <lineage>
        <taxon>Bacteria</taxon>
        <taxon>Candidatus Eiseniibacteriota</taxon>
    </lineage>
</organism>
<dbReference type="FunFam" id="3.40.1160.10:FF:000001">
    <property type="entry name" value="Uridylate kinase"/>
    <property type="match status" value="1"/>
</dbReference>
<dbReference type="GO" id="GO:0006225">
    <property type="term" value="P:UDP biosynthetic process"/>
    <property type="evidence" value="ECO:0007669"/>
    <property type="project" value="TreeGrafter"/>
</dbReference>
<dbReference type="InterPro" id="IPR001048">
    <property type="entry name" value="Asp/Glu/Uridylate_kinase"/>
</dbReference>
<keyword evidence="8 11" id="KW-0067">ATP-binding</keyword>
<dbReference type="GO" id="GO:0005829">
    <property type="term" value="C:cytosol"/>
    <property type="evidence" value="ECO:0007669"/>
    <property type="project" value="TreeGrafter"/>
</dbReference>
<dbReference type="GO" id="GO:0033862">
    <property type="term" value="F:UMP kinase activity"/>
    <property type="evidence" value="ECO:0007669"/>
    <property type="project" value="UniProtKB-EC"/>
</dbReference>